<evidence type="ECO:0000256" key="4">
    <source>
        <dbReference type="ARBA" id="ARBA00022729"/>
    </source>
</evidence>
<dbReference type="GO" id="GO:0008800">
    <property type="term" value="F:beta-lactamase activity"/>
    <property type="evidence" value="ECO:0007669"/>
    <property type="project" value="UniProtKB-EC"/>
</dbReference>
<dbReference type="AlphaFoldDB" id="A0A1M5DPS6"/>
<keyword evidence="9" id="KW-1185">Reference proteome</keyword>
<dbReference type="InterPro" id="IPR012338">
    <property type="entry name" value="Beta-lactam/transpept-like"/>
</dbReference>
<dbReference type="GO" id="GO:0005886">
    <property type="term" value="C:plasma membrane"/>
    <property type="evidence" value="ECO:0007669"/>
    <property type="project" value="TreeGrafter"/>
</dbReference>
<dbReference type="Gene3D" id="3.40.710.10">
    <property type="entry name" value="DD-peptidase/beta-lactamase superfamily"/>
    <property type="match status" value="1"/>
</dbReference>
<dbReference type="GO" id="GO:0046677">
    <property type="term" value="P:response to antibiotic"/>
    <property type="evidence" value="ECO:0007669"/>
    <property type="project" value="UniProtKB-KW"/>
</dbReference>
<comment type="similarity">
    <text evidence="2">Belongs to the class-D beta-lactamase family.</text>
</comment>
<comment type="catalytic activity">
    <reaction evidence="1">
        <text>a beta-lactam + H2O = a substituted beta-amino acid</text>
        <dbReference type="Rhea" id="RHEA:20401"/>
        <dbReference type="ChEBI" id="CHEBI:15377"/>
        <dbReference type="ChEBI" id="CHEBI:35627"/>
        <dbReference type="ChEBI" id="CHEBI:140347"/>
        <dbReference type="EC" id="3.5.2.6"/>
    </reaction>
</comment>
<dbReference type="SUPFAM" id="SSF56601">
    <property type="entry name" value="beta-lactamase/transpeptidase-like"/>
    <property type="match status" value="1"/>
</dbReference>
<protein>
    <recommendedName>
        <fullName evidence="3">beta-lactamase</fullName>
        <ecNumber evidence="3">3.5.2.6</ecNumber>
    </recommendedName>
</protein>
<sequence>MLSLSPNKAEPHPTGLQNLLGVSFLTHPGEKNKLTFAKIFSCMKYVLVLISLVILWSCNSNNVIEDNSLKSIFDQNGTQGTFALLDNGSNKFTVYNLKRYRDSAFTPASTFKIVNGLIGLQTGVVENDSMVIKWDGLQRPAADWNRDLNFYNAFRVSAVPYFQEVARRIGRDTMQRWLDTLAYGSKKIKSRIDTFWLDGSLTIRPDEQMGLVKRLYFNQLPFHKVNQESVKRAMLMEDQPAYKLSYKTGMTQDPKTGRQMGWIVGYIEENRHPFFFVLNLDAPAQVDLQKARMAVLKSCLDKLGFMKGKK</sequence>
<reference evidence="8 9" key="1">
    <citation type="submission" date="2016-11" db="EMBL/GenBank/DDBJ databases">
        <authorList>
            <person name="Jaros S."/>
            <person name="Januszkiewicz K."/>
            <person name="Wedrychowicz H."/>
        </authorList>
    </citation>
    <scope>NUCLEOTIDE SEQUENCE [LARGE SCALE GENOMIC DNA]</scope>
    <source>
        <strain evidence="8 9">DSM 26897</strain>
    </source>
</reference>
<dbReference type="PANTHER" id="PTHR30627">
    <property type="entry name" value="PEPTIDOGLYCAN D,D-TRANSPEPTIDASE"/>
    <property type="match status" value="1"/>
</dbReference>
<evidence type="ECO:0000256" key="1">
    <source>
        <dbReference type="ARBA" id="ARBA00001526"/>
    </source>
</evidence>
<evidence type="ECO:0000256" key="3">
    <source>
        <dbReference type="ARBA" id="ARBA00012865"/>
    </source>
</evidence>
<keyword evidence="6" id="KW-0046">Antibiotic resistance</keyword>
<evidence type="ECO:0000256" key="6">
    <source>
        <dbReference type="ARBA" id="ARBA00023251"/>
    </source>
</evidence>
<proteinExistence type="inferred from homology"/>
<dbReference type="EMBL" id="FQUO01000011">
    <property type="protein sequence ID" value="SHF68983.1"/>
    <property type="molecule type" value="Genomic_DNA"/>
</dbReference>
<feature type="domain" description="Penicillin-binding protein transpeptidase" evidence="7">
    <location>
        <begin position="91"/>
        <end position="296"/>
    </location>
</feature>
<dbReference type="STRING" id="1302690.BUE76_20020"/>
<name>A0A1M5DPS6_9BACT</name>
<gene>
    <name evidence="8" type="ORF">SAMN05444008_11134</name>
</gene>
<dbReference type="InterPro" id="IPR001460">
    <property type="entry name" value="PCN-bd_Tpept"/>
</dbReference>
<accession>A0A1M5DPS6</accession>
<dbReference type="InterPro" id="IPR050515">
    <property type="entry name" value="Beta-lactam/transpept"/>
</dbReference>
<keyword evidence="5" id="KW-0378">Hydrolase</keyword>
<dbReference type="EC" id="3.5.2.6" evidence="3"/>
<evidence type="ECO:0000313" key="9">
    <source>
        <dbReference type="Proteomes" id="UP000184368"/>
    </source>
</evidence>
<dbReference type="GO" id="GO:0071555">
    <property type="term" value="P:cell wall organization"/>
    <property type="evidence" value="ECO:0007669"/>
    <property type="project" value="TreeGrafter"/>
</dbReference>
<keyword evidence="4" id="KW-0732">Signal</keyword>
<evidence type="ECO:0000259" key="7">
    <source>
        <dbReference type="Pfam" id="PF00905"/>
    </source>
</evidence>
<dbReference type="PANTHER" id="PTHR30627:SF6">
    <property type="entry name" value="BETA-LACTAMASE YBXI-RELATED"/>
    <property type="match status" value="1"/>
</dbReference>
<evidence type="ECO:0000256" key="2">
    <source>
        <dbReference type="ARBA" id="ARBA00007898"/>
    </source>
</evidence>
<dbReference type="GO" id="GO:0008658">
    <property type="term" value="F:penicillin binding"/>
    <property type="evidence" value="ECO:0007669"/>
    <property type="project" value="InterPro"/>
</dbReference>
<evidence type="ECO:0000256" key="5">
    <source>
        <dbReference type="ARBA" id="ARBA00022801"/>
    </source>
</evidence>
<dbReference type="Proteomes" id="UP000184368">
    <property type="component" value="Unassembled WGS sequence"/>
</dbReference>
<evidence type="ECO:0000313" key="8">
    <source>
        <dbReference type="EMBL" id="SHF68983.1"/>
    </source>
</evidence>
<dbReference type="Pfam" id="PF00905">
    <property type="entry name" value="Transpeptidase"/>
    <property type="match status" value="1"/>
</dbReference>
<organism evidence="8 9">
    <name type="scientific">Cnuella takakiae</name>
    <dbReference type="NCBI Taxonomy" id="1302690"/>
    <lineage>
        <taxon>Bacteria</taxon>
        <taxon>Pseudomonadati</taxon>
        <taxon>Bacteroidota</taxon>
        <taxon>Chitinophagia</taxon>
        <taxon>Chitinophagales</taxon>
        <taxon>Chitinophagaceae</taxon>
        <taxon>Cnuella</taxon>
    </lineage>
</organism>